<dbReference type="Gene3D" id="3.50.80.20">
    <property type="entry name" value="D-Ala-D-Ala carboxypeptidase C, peptidase S13"/>
    <property type="match status" value="1"/>
</dbReference>
<protein>
    <submittedName>
        <fullName evidence="4">D-alanyl-D-alanine carboxypeptidase DacB</fullName>
        <ecNumber evidence="4">3.4.16.4</ecNumber>
    </submittedName>
</protein>
<name>A0A6M4HFD0_9PROT</name>
<dbReference type="PANTHER" id="PTHR30023">
    <property type="entry name" value="D-ALANYL-D-ALANINE CARBOXYPEPTIDASE"/>
    <property type="match status" value="1"/>
</dbReference>
<keyword evidence="4" id="KW-0121">Carboxypeptidase</keyword>
<comment type="similarity">
    <text evidence="1">Belongs to the peptidase S13 family.</text>
</comment>
<sequence>MLRSFAFVVLAFPLLAFAAELPAPVRDALARVGVPLSAVGAIVVPVEGGTALVDHNAGKPLNPASTIKVITTYAGLDLLGPAFTFRTHFTVTGTITNGVLDGNLAIRGGGDPKLSYERLWQVAHSLRARGLREIRGDVILDRSYFAPAVHDPAKFDGESRRAYNVGPDALLINFKAVDFRFVPEGDGVRVMGEPDLPNVEIASSLKLVKEPCGAWRRGLKYDIVEMGLIATANFTGTYPASCGENTWPLSVFDADRYVESVFRWIWSEVGGTLLGKVRPGATPAEGRLLYMHESEPLASLVRDINKYSNNVMARQVFLTLSAEKAGVPGDAAASTRVVREWLKTKGIAAPELVLENGSGLSRAERASAATLAAVLRSAWASSVMPELISSFPVFAVDGTLKKRVGDAAGQAHLKGGTLTGVQSVAGYVLDSKGRRWVVVIVANHDNANRAQPAFDALVDWVQRGK</sequence>
<accession>A0A6M4HFD0</accession>
<dbReference type="EMBL" id="CP053073">
    <property type="protein sequence ID" value="QJR16747.1"/>
    <property type="molecule type" value="Genomic_DNA"/>
</dbReference>
<dbReference type="AlphaFoldDB" id="A0A6M4HFD0"/>
<organism evidence="4 5">
    <name type="scientific">Usitatibacter palustris</name>
    <dbReference type="NCBI Taxonomy" id="2732487"/>
    <lineage>
        <taxon>Bacteria</taxon>
        <taxon>Pseudomonadati</taxon>
        <taxon>Pseudomonadota</taxon>
        <taxon>Betaproteobacteria</taxon>
        <taxon>Nitrosomonadales</taxon>
        <taxon>Usitatibacteraceae</taxon>
        <taxon>Usitatibacter</taxon>
    </lineage>
</organism>
<dbReference type="SUPFAM" id="SSF56601">
    <property type="entry name" value="beta-lactamase/transpeptidase-like"/>
    <property type="match status" value="1"/>
</dbReference>
<dbReference type="GO" id="GO:0009002">
    <property type="term" value="F:serine-type D-Ala-D-Ala carboxypeptidase activity"/>
    <property type="evidence" value="ECO:0007669"/>
    <property type="project" value="UniProtKB-EC"/>
</dbReference>
<dbReference type="EC" id="3.4.16.4" evidence="4"/>
<feature type="chain" id="PRO_5026829942" evidence="3">
    <location>
        <begin position="19"/>
        <end position="465"/>
    </location>
</feature>
<evidence type="ECO:0000256" key="1">
    <source>
        <dbReference type="ARBA" id="ARBA00006096"/>
    </source>
</evidence>
<keyword evidence="3" id="KW-0732">Signal</keyword>
<evidence type="ECO:0000256" key="3">
    <source>
        <dbReference type="SAM" id="SignalP"/>
    </source>
</evidence>
<keyword evidence="2 4" id="KW-0378">Hydrolase</keyword>
<evidence type="ECO:0000256" key="2">
    <source>
        <dbReference type="ARBA" id="ARBA00022801"/>
    </source>
</evidence>
<dbReference type="NCBIfam" id="TIGR00666">
    <property type="entry name" value="PBP4"/>
    <property type="match status" value="1"/>
</dbReference>
<evidence type="ECO:0000313" key="5">
    <source>
        <dbReference type="Proteomes" id="UP000503096"/>
    </source>
</evidence>
<dbReference type="InterPro" id="IPR000667">
    <property type="entry name" value="Peptidase_S13"/>
</dbReference>
<dbReference type="InParanoid" id="A0A6M4HFD0"/>
<proteinExistence type="inferred from homology"/>
<dbReference type="Pfam" id="PF02113">
    <property type="entry name" value="Peptidase_S13"/>
    <property type="match status" value="1"/>
</dbReference>
<dbReference type="RefSeq" id="WP_171165129.1">
    <property type="nucleotide sequence ID" value="NZ_CP053073.1"/>
</dbReference>
<dbReference type="GO" id="GO:0000270">
    <property type="term" value="P:peptidoglycan metabolic process"/>
    <property type="evidence" value="ECO:0007669"/>
    <property type="project" value="TreeGrafter"/>
</dbReference>
<dbReference type="PANTHER" id="PTHR30023:SF0">
    <property type="entry name" value="PENICILLIN-SENSITIVE CARBOXYPEPTIDASE A"/>
    <property type="match status" value="1"/>
</dbReference>
<dbReference type="Proteomes" id="UP000503096">
    <property type="component" value="Chromosome"/>
</dbReference>
<gene>
    <name evidence="4" type="primary">dacB</name>
    <name evidence="4" type="ORF">DSM104440_03583</name>
</gene>
<dbReference type="KEGG" id="upl:DSM104440_03583"/>
<dbReference type="GO" id="GO:0006508">
    <property type="term" value="P:proteolysis"/>
    <property type="evidence" value="ECO:0007669"/>
    <property type="project" value="InterPro"/>
</dbReference>
<dbReference type="Gene3D" id="3.40.710.10">
    <property type="entry name" value="DD-peptidase/beta-lactamase superfamily"/>
    <property type="match status" value="1"/>
</dbReference>
<keyword evidence="5" id="KW-1185">Reference proteome</keyword>
<feature type="signal peptide" evidence="3">
    <location>
        <begin position="1"/>
        <end position="18"/>
    </location>
</feature>
<keyword evidence="4" id="KW-0645">Protease</keyword>
<dbReference type="PRINTS" id="PR00922">
    <property type="entry name" value="DADACBPTASE3"/>
</dbReference>
<evidence type="ECO:0000313" key="4">
    <source>
        <dbReference type="EMBL" id="QJR16747.1"/>
    </source>
</evidence>
<dbReference type="InterPro" id="IPR012338">
    <property type="entry name" value="Beta-lactam/transpept-like"/>
</dbReference>
<reference evidence="4 5" key="1">
    <citation type="submission" date="2020-04" db="EMBL/GenBank/DDBJ databases">
        <title>Usitatibacter rugosus gen. nov., sp. nov. and Usitatibacter palustris sp. nov., novel members of Usitatibacteraceae fam. nov. within the order Nitrosomonadales isolated from soil.</title>
        <authorList>
            <person name="Huber K.J."/>
            <person name="Neumann-Schaal M."/>
            <person name="Geppert A."/>
            <person name="Luckner M."/>
            <person name="Wanner G."/>
            <person name="Overmann J."/>
        </authorList>
    </citation>
    <scope>NUCLEOTIDE SEQUENCE [LARGE SCALE GENOMIC DNA]</scope>
    <source>
        <strain evidence="4 5">Swamp67</strain>
    </source>
</reference>
<dbReference type="FunCoup" id="A0A6M4HFD0">
    <property type="interactions" value="224"/>
</dbReference>